<reference evidence="1 2" key="1">
    <citation type="submission" date="2017-06" db="EMBL/GenBank/DDBJ databases">
        <title>Comparative genomic analysis of Ambrosia Fusariam Clade fungi.</title>
        <authorList>
            <person name="Stajich J.E."/>
            <person name="Carrillo J."/>
            <person name="Kijimoto T."/>
            <person name="Eskalen A."/>
            <person name="O'Donnell K."/>
            <person name="Kasson M."/>
        </authorList>
    </citation>
    <scope>NUCLEOTIDE SEQUENCE [LARGE SCALE GENOMIC DNA]</scope>
    <source>
        <strain evidence="1 2">NRRL62606</strain>
    </source>
</reference>
<comment type="caution">
    <text evidence="1">The sequence shown here is derived from an EMBL/GenBank/DDBJ whole genome shotgun (WGS) entry which is preliminary data.</text>
</comment>
<gene>
    <name evidence="1" type="ORF">CEP51_016132</name>
</gene>
<proteinExistence type="predicted"/>
<evidence type="ECO:0000313" key="1">
    <source>
        <dbReference type="EMBL" id="RSL45147.1"/>
    </source>
</evidence>
<dbReference type="EMBL" id="NKCL01001023">
    <property type="protein sequence ID" value="RSL45147.1"/>
    <property type="molecule type" value="Genomic_DNA"/>
</dbReference>
<feature type="non-terminal residue" evidence="1">
    <location>
        <position position="89"/>
    </location>
</feature>
<protein>
    <submittedName>
        <fullName evidence="1">Uncharacterized protein</fullName>
    </submittedName>
</protein>
<accession>A0A428NWR0</accession>
<evidence type="ECO:0000313" key="2">
    <source>
        <dbReference type="Proteomes" id="UP000287972"/>
    </source>
</evidence>
<dbReference type="Proteomes" id="UP000287972">
    <property type="component" value="Unassembled WGS sequence"/>
</dbReference>
<organism evidence="1 2">
    <name type="scientific">Fusarium floridanum</name>
    <dbReference type="NCBI Taxonomy" id="1325733"/>
    <lineage>
        <taxon>Eukaryota</taxon>
        <taxon>Fungi</taxon>
        <taxon>Dikarya</taxon>
        <taxon>Ascomycota</taxon>
        <taxon>Pezizomycotina</taxon>
        <taxon>Sordariomycetes</taxon>
        <taxon>Hypocreomycetidae</taxon>
        <taxon>Hypocreales</taxon>
        <taxon>Nectriaceae</taxon>
        <taxon>Fusarium</taxon>
        <taxon>Fusarium solani species complex</taxon>
    </lineage>
</organism>
<sequence length="89" mass="9510">MASQTAQRSIVVVGSGGTIAARGTSKKYNSGVKSIRELTDRLSLAYQDIRPTDYHPPAAQVGLPTQVPASFEIPSVEVFFCHSSFPVDA</sequence>
<name>A0A428NWR0_9HYPO</name>
<keyword evidence="2" id="KW-1185">Reference proteome</keyword>
<dbReference type="AlphaFoldDB" id="A0A428NWR0"/>